<evidence type="ECO:0000313" key="3">
    <source>
        <dbReference type="Proteomes" id="UP000813385"/>
    </source>
</evidence>
<organism evidence="2 3">
    <name type="scientific">Plectosphaerella cucumerina</name>
    <dbReference type="NCBI Taxonomy" id="40658"/>
    <lineage>
        <taxon>Eukaryota</taxon>
        <taxon>Fungi</taxon>
        <taxon>Dikarya</taxon>
        <taxon>Ascomycota</taxon>
        <taxon>Pezizomycotina</taxon>
        <taxon>Sordariomycetes</taxon>
        <taxon>Hypocreomycetidae</taxon>
        <taxon>Glomerellales</taxon>
        <taxon>Plectosphaerellaceae</taxon>
        <taxon>Plectosphaerella</taxon>
    </lineage>
</organism>
<evidence type="ECO:0000256" key="1">
    <source>
        <dbReference type="SAM" id="MobiDB-lite"/>
    </source>
</evidence>
<gene>
    <name evidence="2" type="ORF">B0T11DRAFT_325711</name>
</gene>
<dbReference type="EMBL" id="JAGPXD010000002">
    <property type="protein sequence ID" value="KAH7367438.1"/>
    <property type="molecule type" value="Genomic_DNA"/>
</dbReference>
<dbReference type="Proteomes" id="UP000813385">
    <property type="component" value="Unassembled WGS sequence"/>
</dbReference>
<feature type="region of interest" description="Disordered" evidence="1">
    <location>
        <begin position="144"/>
        <end position="185"/>
    </location>
</feature>
<feature type="compositionally biased region" description="Polar residues" evidence="1">
    <location>
        <begin position="162"/>
        <end position="182"/>
    </location>
</feature>
<reference evidence="2" key="1">
    <citation type="journal article" date="2021" name="Nat. Commun.">
        <title>Genetic determinants of endophytism in the Arabidopsis root mycobiome.</title>
        <authorList>
            <person name="Mesny F."/>
            <person name="Miyauchi S."/>
            <person name="Thiergart T."/>
            <person name="Pickel B."/>
            <person name="Atanasova L."/>
            <person name="Karlsson M."/>
            <person name="Huettel B."/>
            <person name="Barry K.W."/>
            <person name="Haridas S."/>
            <person name="Chen C."/>
            <person name="Bauer D."/>
            <person name="Andreopoulos W."/>
            <person name="Pangilinan J."/>
            <person name="LaButti K."/>
            <person name="Riley R."/>
            <person name="Lipzen A."/>
            <person name="Clum A."/>
            <person name="Drula E."/>
            <person name="Henrissat B."/>
            <person name="Kohler A."/>
            <person name="Grigoriev I.V."/>
            <person name="Martin F.M."/>
            <person name="Hacquard S."/>
        </authorList>
    </citation>
    <scope>NUCLEOTIDE SEQUENCE</scope>
    <source>
        <strain evidence="2">MPI-CAGE-AT-0016</strain>
    </source>
</reference>
<dbReference type="OrthoDB" id="10598895at2759"/>
<evidence type="ECO:0000313" key="2">
    <source>
        <dbReference type="EMBL" id="KAH7367438.1"/>
    </source>
</evidence>
<comment type="caution">
    <text evidence="2">The sequence shown here is derived from an EMBL/GenBank/DDBJ whole genome shotgun (WGS) entry which is preliminary data.</text>
</comment>
<protein>
    <submittedName>
        <fullName evidence="2">Uncharacterized protein</fullName>
    </submittedName>
</protein>
<keyword evidence="3" id="KW-1185">Reference proteome</keyword>
<accession>A0A8K0X536</accession>
<proteinExistence type="predicted"/>
<name>A0A8K0X536_9PEZI</name>
<dbReference type="AlphaFoldDB" id="A0A8K0X536"/>
<sequence length="263" mass="29644">MTSVSNERLSFEDNYDPHSVDSGIEFLKMFLKEKWEPQMEMCRIVVSDKITLSSLMDIGKETSKEGIPKCRNLIECPGLNDDIAMSLWEFLSGSVPTPDDLLQDDDTSVVSLEFVERFILVREKPKPKDTAIISVEQVEEAEPVKEVQEVQQVQQTDRSQRPSRTGRSQTFSASKNAGSPSQGRVRRVQSASFFLRDMIPRLKDWGRRQAEALNETGIAMGRGLGSQPYNDDYVELRIFILKALNQLGRTAASGVMVMQSFQG</sequence>